<organism evidence="2">
    <name type="scientific">Candidatus Iainarchaeum sp</name>
    <dbReference type="NCBI Taxonomy" id="3101447"/>
    <lineage>
        <taxon>Archaea</taxon>
        <taxon>Candidatus Iainarchaeota</taxon>
        <taxon>Candidatus Iainarchaeia</taxon>
        <taxon>Candidatus Iainarchaeales</taxon>
        <taxon>Candidatus Iainarchaeaceae</taxon>
        <taxon>Candidatus Iainarchaeum</taxon>
    </lineage>
</organism>
<evidence type="ECO:0000256" key="1">
    <source>
        <dbReference type="SAM" id="Phobius"/>
    </source>
</evidence>
<name>A0A7T9DJS1_9ARCH</name>
<proteinExistence type="predicted"/>
<dbReference type="EMBL" id="CP064981">
    <property type="protein sequence ID" value="QQR92546.1"/>
    <property type="molecule type" value="Genomic_DNA"/>
</dbReference>
<accession>A0A7T9DJS1</accession>
<protein>
    <submittedName>
        <fullName evidence="2">Uncharacterized protein</fullName>
    </submittedName>
</protein>
<feature type="transmembrane region" description="Helical" evidence="1">
    <location>
        <begin position="895"/>
        <end position="913"/>
    </location>
</feature>
<keyword evidence="1" id="KW-1133">Transmembrane helix</keyword>
<dbReference type="AlphaFoldDB" id="A0A7T9DJS1"/>
<reference evidence="2" key="1">
    <citation type="submission" date="2020-11" db="EMBL/GenBank/DDBJ databases">
        <title>Connecting structure to function with the recovery of over 1000 high-quality activated sludge metagenome-assembled genomes encoding full-length rRNA genes using long-read sequencing.</title>
        <authorList>
            <person name="Singleton C.M."/>
            <person name="Petriglieri F."/>
            <person name="Kristensen J.M."/>
            <person name="Kirkegaard R.H."/>
            <person name="Michaelsen T.Y."/>
            <person name="Andersen M.H."/>
            <person name="Karst S.M."/>
            <person name="Dueholm M.S."/>
            <person name="Nielsen P.H."/>
            <person name="Albertsen M."/>
        </authorList>
    </citation>
    <scope>NUCLEOTIDE SEQUENCE</scope>
    <source>
        <strain evidence="2">Fred_18-Q3-R57-64_BAT3C.431</strain>
    </source>
</reference>
<sequence>MKSAFQHLVVIAALMVGIILLSTPTFAQATPVLRCGESQALGAYVGPFVGLINILGTNGSATVNGIPSVRTMTNAHAEDASTQTAYSFINGGVELGCKLENAPAGVSLNNNGTGSATTILRLSTPTNAHVEIPSAVPANYPVPIRLGVVGGGSILLREVIGGGSCNVDETLLVRLYAGTNAHAESPNFTPANYTTATSYSICLKYSSSGPLPGTITDIVATDIGITPLAGTFPTGTNTFAYTQTAPAGTPTPVYVDAYINKTALPASTNTGAQEILILCVKGGTYCDSIVANFTHPDFYNTTAGPPYLPNSLQGILMASGGSGEQIGLFSAPYGAGLPLAGIFPSNVFTVDLPQCPYLESITPGACGFVNQGINQLRVADIHEVLDTGSFTAFGNTYTVFPSLPAAPYTMRVISAIYPAFTTEGGTPYSETGASPPTTPVPGVSYVLNSLFNNADAAEINVSPAGTTPSATIQDIVEVQLTLQNFGPTGNSYTFGNYPNPAPLITNITRTVPGVFSTDVETINVWVVCNPNDTTPWPASPQFPFANFGEACQSIQDAATLLGAVQSEAINNTLFPGFRQISFWGDQFHLTNNYTQVWLTNPSACDMRYPTPPFNPIFTSNNWTTCPNPDPSQNPQLPPPIANGPPSFGVGFRAFNPPASTPVGSYRILSATFPATVVIGGNNYSEGIPTFTPTINPFSTGMANNFAATTFTVLPAGTTPTTCNNNNICEPALGEDPVTCPNDCKVSTPGDVYVLKDISLPQRYKGEQVDVVLTIESKKATPNSTQVEINVKDKDGKTLPGFPDIRTIGFSGTLTNGVEAIALPPVVLESAATPANITFKAGETYTLYARVKPYDDPSNNAPSVTFDESVLANNSAFKTFTVPEAPQTFSVPDQPWWMSIIVVAGLLGWMFIAGRKN</sequence>
<dbReference type="Proteomes" id="UP000596004">
    <property type="component" value="Chromosome"/>
</dbReference>
<keyword evidence="1" id="KW-0812">Transmembrane</keyword>
<gene>
    <name evidence="2" type="ORF">IPJ89_05370</name>
</gene>
<keyword evidence="1" id="KW-0472">Membrane</keyword>
<evidence type="ECO:0000313" key="2">
    <source>
        <dbReference type="EMBL" id="QQR92546.1"/>
    </source>
</evidence>